<dbReference type="AlphaFoldDB" id="A0A7J8TLU2"/>
<proteinExistence type="predicted"/>
<evidence type="ECO:0000313" key="1">
    <source>
        <dbReference type="EMBL" id="MBA0639147.1"/>
    </source>
</evidence>
<gene>
    <name evidence="1" type="ORF">Goklo_022198</name>
</gene>
<organism evidence="1 2">
    <name type="scientific">Gossypium klotzschianum</name>
    <dbReference type="NCBI Taxonomy" id="34286"/>
    <lineage>
        <taxon>Eukaryota</taxon>
        <taxon>Viridiplantae</taxon>
        <taxon>Streptophyta</taxon>
        <taxon>Embryophyta</taxon>
        <taxon>Tracheophyta</taxon>
        <taxon>Spermatophyta</taxon>
        <taxon>Magnoliopsida</taxon>
        <taxon>eudicotyledons</taxon>
        <taxon>Gunneridae</taxon>
        <taxon>Pentapetalae</taxon>
        <taxon>rosids</taxon>
        <taxon>malvids</taxon>
        <taxon>Malvales</taxon>
        <taxon>Malvaceae</taxon>
        <taxon>Malvoideae</taxon>
        <taxon>Gossypium</taxon>
    </lineage>
</organism>
<protein>
    <submittedName>
        <fullName evidence="1">Uncharacterized protein</fullName>
    </submittedName>
</protein>
<comment type="caution">
    <text evidence="1">The sequence shown here is derived from an EMBL/GenBank/DDBJ whole genome shotgun (WGS) entry which is preliminary data.</text>
</comment>
<sequence length="32" mass="3694">MSSVWLREDGEGVKRGNTFVDYDLGRHIDPML</sequence>
<reference evidence="1 2" key="1">
    <citation type="journal article" date="2019" name="Genome Biol. Evol.">
        <title>Insights into the evolution of the New World diploid cottons (Gossypium, subgenus Houzingenia) based on genome sequencing.</title>
        <authorList>
            <person name="Grover C.E."/>
            <person name="Arick M.A. 2nd"/>
            <person name="Thrash A."/>
            <person name="Conover J.L."/>
            <person name="Sanders W.S."/>
            <person name="Peterson D.G."/>
            <person name="Frelichowski J.E."/>
            <person name="Scheffler J.A."/>
            <person name="Scheffler B.E."/>
            <person name="Wendel J.F."/>
        </authorList>
    </citation>
    <scope>NUCLEOTIDE SEQUENCE [LARGE SCALE GENOMIC DNA]</scope>
    <source>
        <strain evidence="1">57</strain>
        <tissue evidence="1">Leaf</tissue>
    </source>
</reference>
<keyword evidence="2" id="KW-1185">Reference proteome</keyword>
<accession>A0A7J8TLU2</accession>
<evidence type="ECO:0000313" key="2">
    <source>
        <dbReference type="Proteomes" id="UP000593573"/>
    </source>
</evidence>
<name>A0A7J8TLU2_9ROSI</name>
<dbReference type="EMBL" id="JABFAB010000001">
    <property type="protein sequence ID" value="MBA0639147.1"/>
    <property type="molecule type" value="Genomic_DNA"/>
</dbReference>
<dbReference type="Proteomes" id="UP000593573">
    <property type="component" value="Unassembled WGS sequence"/>
</dbReference>